<dbReference type="OrthoDB" id="5296557at2"/>
<evidence type="ECO:0000256" key="1">
    <source>
        <dbReference type="ARBA" id="ARBA00023015"/>
    </source>
</evidence>
<evidence type="ECO:0000313" key="5">
    <source>
        <dbReference type="EMBL" id="RUO55197.1"/>
    </source>
</evidence>
<comment type="caution">
    <text evidence="5">The sequence shown here is derived from an EMBL/GenBank/DDBJ whole genome shotgun (WGS) entry which is preliminary data.</text>
</comment>
<sequence>MTLSQDQLKQLSVPERLGRVARQWQAVADRELAPLGLTYPRWSAMWKLVRIGDGASQKQLAEALEIELASLMRTLAQLEQQSLVVRRVCPQDGRAKRVYLTDAGHALVKKMEAKILKVRRTLMADIADEDIETVKHVLAMISRNASQMCSEQKQREDKHGGDAQ</sequence>
<dbReference type="PROSITE" id="PS01117">
    <property type="entry name" value="HTH_MARR_1"/>
    <property type="match status" value="1"/>
</dbReference>
<dbReference type="GO" id="GO:0003677">
    <property type="term" value="F:DNA binding"/>
    <property type="evidence" value="ECO:0007669"/>
    <property type="project" value="UniProtKB-KW"/>
</dbReference>
<dbReference type="InterPro" id="IPR023187">
    <property type="entry name" value="Tscrpt_reg_MarR-type_CS"/>
</dbReference>
<dbReference type="PROSITE" id="PS50995">
    <property type="entry name" value="HTH_MARR_2"/>
    <property type="match status" value="1"/>
</dbReference>
<dbReference type="Pfam" id="PF12802">
    <property type="entry name" value="MarR_2"/>
    <property type="match status" value="1"/>
</dbReference>
<evidence type="ECO:0000256" key="2">
    <source>
        <dbReference type="ARBA" id="ARBA00023125"/>
    </source>
</evidence>
<dbReference type="Gene3D" id="1.10.10.10">
    <property type="entry name" value="Winged helix-like DNA-binding domain superfamily/Winged helix DNA-binding domain"/>
    <property type="match status" value="1"/>
</dbReference>
<dbReference type="PANTHER" id="PTHR33164:SF64">
    <property type="entry name" value="TRANSCRIPTIONAL REGULATOR SLYA"/>
    <property type="match status" value="1"/>
</dbReference>
<dbReference type="RefSeq" id="WP_110574235.1">
    <property type="nucleotide sequence ID" value="NZ_PIPV01000004.1"/>
</dbReference>
<dbReference type="InterPro" id="IPR000835">
    <property type="entry name" value="HTH_MarR-typ"/>
</dbReference>
<keyword evidence="2" id="KW-0238">DNA-binding</keyword>
<reference evidence="6" key="1">
    <citation type="journal article" date="2018" name="Front. Microbiol.">
        <title>Genome-Based Analysis Reveals the Taxonomy and Diversity of the Family Idiomarinaceae.</title>
        <authorList>
            <person name="Liu Y."/>
            <person name="Lai Q."/>
            <person name="Shao Z."/>
        </authorList>
    </citation>
    <scope>NUCLEOTIDE SEQUENCE [LARGE SCALE GENOMIC DNA]</scope>
    <source>
        <strain evidence="6">F23</strain>
    </source>
</reference>
<dbReference type="AlphaFoldDB" id="A0A432Y2M8"/>
<organism evidence="5 6">
    <name type="scientific">Idiomarina fontislapidosi</name>
    <dbReference type="NCBI Taxonomy" id="263723"/>
    <lineage>
        <taxon>Bacteria</taxon>
        <taxon>Pseudomonadati</taxon>
        <taxon>Pseudomonadota</taxon>
        <taxon>Gammaproteobacteria</taxon>
        <taxon>Alteromonadales</taxon>
        <taxon>Idiomarinaceae</taxon>
        <taxon>Idiomarina</taxon>
    </lineage>
</organism>
<keyword evidence="3" id="KW-0804">Transcription</keyword>
<evidence type="ECO:0000259" key="4">
    <source>
        <dbReference type="PROSITE" id="PS50995"/>
    </source>
</evidence>
<dbReference type="InterPro" id="IPR036390">
    <property type="entry name" value="WH_DNA-bd_sf"/>
</dbReference>
<feature type="domain" description="HTH marR-type" evidence="4">
    <location>
        <begin position="10"/>
        <end position="143"/>
    </location>
</feature>
<evidence type="ECO:0000313" key="6">
    <source>
        <dbReference type="Proteomes" id="UP000287330"/>
    </source>
</evidence>
<name>A0A432Y2M8_9GAMM</name>
<dbReference type="SUPFAM" id="SSF46785">
    <property type="entry name" value="Winged helix' DNA-binding domain"/>
    <property type="match status" value="1"/>
</dbReference>
<keyword evidence="1" id="KW-0805">Transcription regulation</keyword>
<dbReference type="GO" id="GO:0003700">
    <property type="term" value="F:DNA-binding transcription factor activity"/>
    <property type="evidence" value="ECO:0007669"/>
    <property type="project" value="InterPro"/>
</dbReference>
<protein>
    <submittedName>
        <fullName evidence="5">MarR family transcriptional regulator</fullName>
    </submittedName>
</protein>
<dbReference type="PANTHER" id="PTHR33164">
    <property type="entry name" value="TRANSCRIPTIONAL REGULATOR, MARR FAMILY"/>
    <property type="match status" value="1"/>
</dbReference>
<dbReference type="Proteomes" id="UP000287330">
    <property type="component" value="Unassembled WGS sequence"/>
</dbReference>
<proteinExistence type="predicted"/>
<dbReference type="PRINTS" id="PR00598">
    <property type="entry name" value="HTHMARR"/>
</dbReference>
<accession>A0A432Y2M8</accession>
<dbReference type="InterPro" id="IPR039422">
    <property type="entry name" value="MarR/SlyA-like"/>
</dbReference>
<dbReference type="InterPro" id="IPR036388">
    <property type="entry name" value="WH-like_DNA-bd_sf"/>
</dbReference>
<dbReference type="EMBL" id="PIPV01000004">
    <property type="protein sequence ID" value="RUO55197.1"/>
    <property type="molecule type" value="Genomic_DNA"/>
</dbReference>
<gene>
    <name evidence="5" type="ORF">CWE25_07410</name>
</gene>
<dbReference type="SMART" id="SM00347">
    <property type="entry name" value="HTH_MARR"/>
    <property type="match status" value="1"/>
</dbReference>
<dbReference type="GO" id="GO:0006950">
    <property type="term" value="P:response to stress"/>
    <property type="evidence" value="ECO:0007669"/>
    <property type="project" value="TreeGrafter"/>
</dbReference>
<keyword evidence="6" id="KW-1185">Reference proteome</keyword>
<evidence type="ECO:0000256" key="3">
    <source>
        <dbReference type="ARBA" id="ARBA00023163"/>
    </source>
</evidence>